<feature type="compositionally biased region" description="Polar residues" evidence="1">
    <location>
        <begin position="427"/>
        <end position="438"/>
    </location>
</feature>
<evidence type="ECO:0000313" key="3">
    <source>
        <dbReference type="EMBL" id="EKF37621.1"/>
    </source>
</evidence>
<evidence type="ECO:0000259" key="2">
    <source>
        <dbReference type="PROSITE" id="PS50106"/>
    </source>
</evidence>
<comment type="caution">
    <text evidence="3">The sequence shown here is derived from an EMBL/GenBank/DDBJ whole genome shotgun (WGS) entry which is preliminary data.</text>
</comment>
<evidence type="ECO:0000256" key="1">
    <source>
        <dbReference type="SAM" id="MobiDB-lite"/>
    </source>
</evidence>
<accession>K2NRQ2</accession>
<evidence type="ECO:0000313" key="4">
    <source>
        <dbReference type="Proteomes" id="UP000007350"/>
    </source>
</evidence>
<protein>
    <recommendedName>
        <fullName evidence="2">PDZ domain-containing protein</fullName>
    </recommendedName>
</protein>
<name>K2NRQ2_TRYCR</name>
<dbReference type="PROSITE" id="PS50106">
    <property type="entry name" value="PDZ"/>
    <property type="match status" value="1"/>
</dbReference>
<feature type="compositionally biased region" description="Low complexity" evidence="1">
    <location>
        <begin position="636"/>
        <end position="647"/>
    </location>
</feature>
<dbReference type="OrthoDB" id="10033291at2759"/>
<feature type="domain" description="PDZ" evidence="2">
    <location>
        <begin position="491"/>
        <end position="553"/>
    </location>
</feature>
<sequence length="666" mass="73781">MEKADVEKTPANMRHNQLILLRLLSGLLLKWREIVKAAKQHPEIAHCLFDTPIKDGGPSQLTEWTCKTVSKEEVPPISAPHRTGKEQEKLTVNAEPYTQGGEHKGEESVMPSTHLHFHTSASSSSPEGLIHDLFPDIDWIHALQGQYALIPQENDSAMAKQRHKMHCSGEILDAHLLENVTKSVRTAFNGMRALQLTMERRKEGVMSTSVNDTAMAFQRHGKGMSIASGLGSHTLLAQFVQLCETNHCELRETLLKLHGSLLRRMMHILKEVIYELQGMKRGLRDSVELCSIQKKHIRRLSTELHGEEQMRPPSHGARRAFSCHPLNPFAVKGRDSIASNTGTSRNTQPLLRASYSLPETRSLLDYQMFIHEGKNGGEGSVTQREFLESSLEYDWKNSPGTQDTSRTVGGGGSGGDWHMETVGGRTSKASGSRRSSPLTFGLSVPMDSVQHSINSGRKKEEVPFGRDSEDVERHIASAHSSFPPHPFQERLPNLPREPRAYIIPRFGFAVEAREGSSGSSLQLEVVDVEHASPAHWARLAVGDFVLGINDDEIPSTIDMWEGFLARLSLETGNGLSLKVLLGGGRGIIAHFILQDGYSTRNPVDNCSFRQNECNACGERFERVNSHNHSTHQLPESSARGSTASLSSTQQSGLVVRVSGKVIRWSK</sequence>
<proteinExistence type="predicted"/>
<dbReference type="SUPFAM" id="SSF50156">
    <property type="entry name" value="PDZ domain-like"/>
    <property type="match status" value="1"/>
</dbReference>
<feature type="region of interest" description="Disordered" evidence="1">
    <location>
        <begin position="626"/>
        <end position="647"/>
    </location>
</feature>
<feature type="region of interest" description="Disordered" evidence="1">
    <location>
        <begin position="72"/>
        <end position="108"/>
    </location>
</feature>
<feature type="compositionally biased region" description="Polar residues" evidence="1">
    <location>
        <begin position="626"/>
        <end position="635"/>
    </location>
</feature>
<keyword evidence="4" id="KW-1185">Reference proteome</keyword>
<dbReference type="InterPro" id="IPR001478">
    <property type="entry name" value="PDZ"/>
</dbReference>
<reference evidence="3 4" key="1">
    <citation type="journal article" date="2012" name="BMC Genomics">
        <title>Comparative genomic analysis of human infective Trypanosoma cruzi lineages with the bat-restricted subspecies T. cruzi marinkellei.</title>
        <authorList>
            <person name="Franzen O."/>
            <person name="Talavera-Lopez C."/>
            <person name="Ochaya S."/>
            <person name="Butler C.E."/>
            <person name="Messenger L.A."/>
            <person name="Lewis M.D."/>
            <person name="Llewellyn M.S."/>
            <person name="Marinkelle C.J."/>
            <person name="Tyler K.M."/>
            <person name="Miles M.A."/>
            <person name="Andersson B."/>
        </authorList>
    </citation>
    <scope>NUCLEOTIDE SEQUENCE [LARGE SCALE GENOMIC DNA]</scope>
    <source>
        <strain evidence="3 4">B7</strain>
    </source>
</reference>
<dbReference type="Proteomes" id="UP000007350">
    <property type="component" value="Unassembled WGS sequence"/>
</dbReference>
<dbReference type="EMBL" id="AHKC01008781">
    <property type="protein sequence ID" value="EKF37621.1"/>
    <property type="molecule type" value="Genomic_DNA"/>
</dbReference>
<dbReference type="AlphaFoldDB" id="K2NRQ2"/>
<feature type="region of interest" description="Disordered" evidence="1">
    <location>
        <begin position="394"/>
        <end position="443"/>
    </location>
</feature>
<feature type="compositionally biased region" description="Polar residues" evidence="1">
    <location>
        <begin position="398"/>
        <end position="407"/>
    </location>
</feature>
<gene>
    <name evidence="3" type="ORF">MOQ_002184</name>
</gene>
<organism evidence="3 4">
    <name type="scientific">Trypanosoma cruzi marinkellei</name>
    <dbReference type="NCBI Taxonomy" id="85056"/>
    <lineage>
        <taxon>Eukaryota</taxon>
        <taxon>Discoba</taxon>
        <taxon>Euglenozoa</taxon>
        <taxon>Kinetoplastea</taxon>
        <taxon>Metakinetoplastina</taxon>
        <taxon>Trypanosomatida</taxon>
        <taxon>Trypanosomatidae</taxon>
        <taxon>Trypanosoma</taxon>
        <taxon>Schizotrypanum</taxon>
    </lineage>
</organism>
<dbReference type="InterPro" id="IPR036034">
    <property type="entry name" value="PDZ_sf"/>
</dbReference>